<accession>A0A1I1Y9X0</accession>
<feature type="domain" description="CAAX prenyl protease 2/Lysostaphin resistance protein A-like" evidence="2">
    <location>
        <begin position="393"/>
        <end position="486"/>
    </location>
</feature>
<dbReference type="Pfam" id="PF02517">
    <property type="entry name" value="Rce1-like"/>
    <property type="match status" value="1"/>
</dbReference>
<dbReference type="STRING" id="1045775.SAMN05216378_2552"/>
<feature type="transmembrane region" description="Helical" evidence="1">
    <location>
        <begin position="230"/>
        <end position="253"/>
    </location>
</feature>
<keyword evidence="4" id="KW-1185">Reference proteome</keyword>
<dbReference type="RefSeq" id="WP_175532836.1">
    <property type="nucleotide sequence ID" value="NZ_FOMT01000002.1"/>
</dbReference>
<protein>
    <submittedName>
        <fullName evidence="3">CAAX protease self-immunity</fullName>
    </submittedName>
</protein>
<dbReference type="AlphaFoldDB" id="A0A1I1Y9X0"/>
<keyword evidence="1" id="KW-0812">Transmembrane</keyword>
<dbReference type="Proteomes" id="UP000198855">
    <property type="component" value="Unassembled WGS sequence"/>
</dbReference>
<dbReference type="GO" id="GO:0080120">
    <property type="term" value="P:CAAX-box protein maturation"/>
    <property type="evidence" value="ECO:0007669"/>
    <property type="project" value="UniProtKB-ARBA"/>
</dbReference>
<evidence type="ECO:0000259" key="2">
    <source>
        <dbReference type="Pfam" id="PF02517"/>
    </source>
</evidence>
<dbReference type="EMBL" id="FOMT01000002">
    <property type="protein sequence ID" value="SFE16376.1"/>
    <property type="molecule type" value="Genomic_DNA"/>
</dbReference>
<keyword evidence="3" id="KW-0378">Hydrolase</keyword>
<reference evidence="4" key="1">
    <citation type="submission" date="2016-10" db="EMBL/GenBank/DDBJ databases">
        <authorList>
            <person name="Varghese N."/>
            <person name="Submissions S."/>
        </authorList>
    </citation>
    <scope>NUCLEOTIDE SEQUENCE [LARGE SCALE GENOMIC DNA]</scope>
    <source>
        <strain evidence="4">CGMCC 1.10784</strain>
    </source>
</reference>
<dbReference type="GO" id="GO:0004175">
    <property type="term" value="F:endopeptidase activity"/>
    <property type="evidence" value="ECO:0007669"/>
    <property type="project" value="UniProtKB-ARBA"/>
</dbReference>
<name>A0A1I1Y9X0_9BACL</name>
<feature type="transmembrane region" description="Helical" evidence="1">
    <location>
        <begin position="451"/>
        <end position="470"/>
    </location>
</feature>
<gene>
    <name evidence="3" type="ORF">SAMN05216378_2552</name>
</gene>
<organism evidence="3 4">
    <name type="scientific">Paenibacillus catalpae</name>
    <dbReference type="NCBI Taxonomy" id="1045775"/>
    <lineage>
        <taxon>Bacteria</taxon>
        <taxon>Bacillati</taxon>
        <taxon>Bacillota</taxon>
        <taxon>Bacilli</taxon>
        <taxon>Bacillales</taxon>
        <taxon>Paenibacillaceae</taxon>
        <taxon>Paenibacillus</taxon>
    </lineage>
</organism>
<evidence type="ECO:0000313" key="4">
    <source>
        <dbReference type="Proteomes" id="UP000198855"/>
    </source>
</evidence>
<feature type="transmembrane region" description="Helical" evidence="1">
    <location>
        <begin position="428"/>
        <end position="445"/>
    </location>
</feature>
<feature type="transmembrane region" description="Helical" evidence="1">
    <location>
        <begin position="352"/>
        <end position="376"/>
    </location>
</feature>
<dbReference type="InterPro" id="IPR003675">
    <property type="entry name" value="Rce1/LyrA-like_dom"/>
</dbReference>
<evidence type="ECO:0000313" key="3">
    <source>
        <dbReference type="EMBL" id="SFE16376.1"/>
    </source>
</evidence>
<dbReference type="GO" id="GO:0006508">
    <property type="term" value="P:proteolysis"/>
    <property type="evidence" value="ECO:0007669"/>
    <property type="project" value="UniProtKB-KW"/>
</dbReference>
<feature type="transmembrane region" description="Helical" evidence="1">
    <location>
        <begin position="260"/>
        <end position="279"/>
    </location>
</feature>
<sequence length="530" mass="59047">MIPSIAPQDWKRFLWAAVAGAIIFIFTQIGPAAGDQLFSSSTPDVIAKSEAALTAENFVKQQFGVSAVSAHTIYQTDSLANGYFSKKDLLDSFEKKYDAKFPTDTFQVNLDMEDGSKAYVYVHMTNGSIAGWHWLGAAASDNDQLIQTSAKAFAETKGFRPEELESLYINDDGDAVLHPDGYKLGDASLELVIGVGLMDDKAVITRYKTAFQAPADYITYVESQKKTGSALSVVSLAYMCFISLVLSIIYAILYRRHTTFRRGLFISLVFIVFYIYNNLNVLDGILASFGEQSRSDAELNATIIITVVLLIPVGLAVYFALVAGDGMWRSQKRPLWPGFRERGYGDHVWRSVWLSYLFAAIILGCQAIIMIAMKFLAGSWATSDATQSSYNTNMLWLMPMMAWCAAISEEAIFRLFGIALFKKWFKNTFIATLIPTIMWALGHVGYPIFPFYTRIVELVILGTVFCLIFLRYGFITAVFTHAILDSLIMGFELVSVGGGVNITAALIYAVLPVIVAWVIRYWHNRRQIPV</sequence>
<feature type="transmembrane region" description="Helical" evidence="1">
    <location>
        <begin position="502"/>
        <end position="522"/>
    </location>
</feature>
<keyword evidence="3" id="KW-0645">Protease</keyword>
<keyword evidence="1" id="KW-1133">Transmembrane helix</keyword>
<keyword evidence="1" id="KW-0472">Membrane</keyword>
<evidence type="ECO:0000256" key="1">
    <source>
        <dbReference type="SAM" id="Phobius"/>
    </source>
</evidence>
<feature type="transmembrane region" description="Helical" evidence="1">
    <location>
        <begin position="299"/>
        <end position="323"/>
    </location>
</feature>
<proteinExistence type="predicted"/>